<dbReference type="RefSeq" id="WP_311346456.1">
    <property type="nucleotide sequence ID" value="NZ_JAVREI010000015.1"/>
</dbReference>
<protein>
    <submittedName>
        <fullName evidence="1">Uncharacterized protein</fullName>
    </submittedName>
</protein>
<name>A0ABU2KBS8_9ACTN</name>
<sequence length="80" mass="9011">MSTAEQSAPVLLAEASTPDTRTEEPIMYGYEHALAHSRMREMQEEAMASSCAHRLYRARKAARRAERAVRRAARLSASVY</sequence>
<reference evidence="2" key="1">
    <citation type="submission" date="2023-07" db="EMBL/GenBank/DDBJ databases">
        <title>30 novel species of actinomycetes from the DSMZ collection.</title>
        <authorList>
            <person name="Nouioui I."/>
        </authorList>
    </citation>
    <scope>NUCLEOTIDE SEQUENCE [LARGE SCALE GENOMIC DNA]</scope>
    <source>
        <strain evidence="2">DSM 46792</strain>
    </source>
</reference>
<proteinExistence type="predicted"/>
<evidence type="ECO:0000313" key="1">
    <source>
        <dbReference type="EMBL" id="MDT0277649.1"/>
    </source>
</evidence>
<dbReference type="EMBL" id="JAVREI010000015">
    <property type="protein sequence ID" value="MDT0277649.1"/>
    <property type="molecule type" value="Genomic_DNA"/>
</dbReference>
<comment type="caution">
    <text evidence="1">The sequence shown here is derived from an EMBL/GenBank/DDBJ whole genome shotgun (WGS) entry which is preliminary data.</text>
</comment>
<dbReference type="Proteomes" id="UP001183222">
    <property type="component" value="Unassembled WGS sequence"/>
</dbReference>
<keyword evidence="2" id="KW-1185">Reference proteome</keyword>
<gene>
    <name evidence="1" type="ORF">RM425_17245</name>
</gene>
<organism evidence="1 2">
    <name type="scientific">Blastococcus goldschmidtiae</name>
    <dbReference type="NCBI Taxonomy" id="3075546"/>
    <lineage>
        <taxon>Bacteria</taxon>
        <taxon>Bacillati</taxon>
        <taxon>Actinomycetota</taxon>
        <taxon>Actinomycetes</taxon>
        <taxon>Geodermatophilales</taxon>
        <taxon>Geodermatophilaceae</taxon>
        <taxon>Blastococcus</taxon>
    </lineage>
</organism>
<accession>A0ABU2KBS8</accession>
<evidence type="ECO:0000313" key="2">
    <source>
        <dbReference type="Proteomes" id="UP001183222"/>
    </source>
</evidence>